<name>X5EDI7_9CORY</name>
<evidence type="ECO:0000313" key="2">
    <source>
        <dbReference type="EMBL" id="AHW64676.1"/>
    </source>
</evidence>
<dbReference type="KEGG" id="cgy:CGLY_11155"/>
<gene>
    <name evidence="2" type="ORF">CGLY_11155</name>
</gene>
<protein>
    <recommendedName>
        <fullName evidence="1">Ribbon-helix-helix protein CopG domain-containing protein</fullName>
    </recommendedName>
</protein>
<dbReference type="InterPro" id="IPR002145">
    <property type="entry name" value="CopG"/>
</dbReference>
<evidence type="ECO:0000259" key="1">
    <source>
        <dbReference type="Pfam" id="PF01402"/>
    </source>
</evidence>
<reference evidence="2 3" key="1">
    <citation type="journal article" date="2015" name="Int. J. Syst. Evol. Microbiol.">
        <title>Revisiting Corynebacterium glyciniphilum (ex Kubota et al., 1972) sp. nov., nom. rev., isolated from putrefied banana.</title>
        <authorList>
            <person name="Al-Dilaimi A."/>
            <person name="Bednarz H."/>
            <person name="Lomker A."/>
            <person name="Niehaus K."/>
            <person name="Kalinowski J."/>
            <person name="Ruckert C."/>
        </authorList>
    </citation>
    <scope>NUCLEOTIDE SEQUENCE [LARGE SCALE GENOMIC DNA]</scope>
    <source>
        <strain evidence="2">AJ 3170</strain>
    </source>
</reference>
<dbReference type="Proteomes" id="UP000023703">
    <property type="component" value="Chromosome"/>
</dbReference>
<organism evidence="2 3">
    <name type="scientific">Corynebacterium glyciniphilum AJ 3170</name>
    <dbReference type="NCBI Taxonomy" id="1404245"/>
    <lineage>
        <taxon>Bacteria</taxon>
        <taxon>Bacillati</taxon>
        <taxon>Actinomycetota</taxon>
        <taxon>Actinomycetes</taxon>
        <taxon>Mycobacteriales</taxon>
        <taxon>Corynebacteriaceae</taxon>
        <taxon>Corynebacterium</taxon>
    </lineage>
</organism>
<dbReference type="GO" id="GO:0006355">
    <property type="term" value="P:regulation of DNA-templated transcription"/>
    <property type="evidence" value="ECO:0007669"/>
    <property type="project" value="InterPro"/>
</dbReference>
<keyword evidence="3" id="KW-1185">Reference proteome</keyword>
<feature type="domain" description="Ribbon-helix-helix protein CopG" evidence="1">
    <location>
        <begin position="45"/>
        <end position="80"/>
    </location>
</feature>
<dbReference type="HOGENOM" id="CLU_179940_0_0_11"/>
<dbReference type="AlphaFoldDB" id="X5EDI7"/>
<sequence length="83" mass="9288">MHGEEVSEEQVDAWVAEAEEGYDVEELQKRIIGRPARGSEASRVVPVRLTDAELDAVMKRADKEHLNRSEAIRAALSDWARSA</sequence>
<accession>X5EDI7</accession>
<evidence type="ECO:0000313" key="3">
    <source>
        <dbReference type="Proteomes" id="UP000023703"/>
    </source>
</evidence>
<dbReference type="eggNOG" id="ENOG5034A41">
    <property type="taxonomic scope" value="Bacteria"/>
</dbReference>
<dbReference type="Pfam" id="PF01402">
    <property type="entry name" value="RHH_1"/>
    <property type="match status" value="1"/>
</dbReference>
<dbReference type="EMBL" id="CP006842">
    <property type="protein sequence ID" value="AHW64676.1"/>
    <property type="molecule type" value="Genomic_DNA"/>
</dbReference>
<proteinExistence type="predicted"/>